<evidence type="ECO:0000313" key="3">
    <source>
        <dbReference type="Proteomes" id="UP000555103"/>
    </source>
</evidence>
<protein>
    <submittedName>
        <fullName evidence="2">Uncharacterized protein</fullName>
    </submittedName>
</protein>
<reference evidence="2 3" key="1">
    <citation type="submission" date="2020-08" db="EMBL/GenBank/DDBJ databases">
        <title>Genomic Encyclopedia of Type Strains, Phase IV (KMG-IV): sequencing the most valuable type-strain genomes for metagenomic binning, comparative biology and taxonomic classification.</title>
        <authorList>
            <person name="Goeker M."/>
        </authorList>
    </citation>
    <scope>NUCLEOTIDE SEQUENCE [LARGE SCALE GENOMIC DNA]</scope>
    <source>
        <strain evidence="2 3">DSM 104969</strain>
    </source>
</reference>
<evidence type="ECO:0000256" key="1">
    <source>
        <dbReference type="SAM" id="Phobius"/>
    </source>
</evidence>
<dbReference type="AlphaFoldDB" id="A0A840CZW2"/>
<dbReference type="Proteomes" id="UP000555103">
    <property type="component" value="Unassembled WGS sequence"/>
</dbReference>
<name>A0A840CZW2_9BACT</name>
<gene>
    <name evidence="2" type="ORF">GGR21_004147</name>
</gene>
<comment type="caution">
    <text evidence="2">The sequence shown here is derived from an EMBL/GenBank/DDBJ whole genome shotgun (WGS) entry which is preliminary data.</text>
</comment>
<organism evidence="2 3">
    <name type="scientific">Dysgonomonas hofstadii</name>
    <dbReference type="NCBI Taxonomy" id="637886"/>
    <lineage>
        <taxon>Bacteria</taxon>
        <taxon>Pseudomonadati</taxon>
        <taxon>Bacteroidota</taxon>
        <taxon>Bacteroidia</taxon>
        <taxon>Bacteroidales</taxon>
        <taxon>Dysgonomonadaceae</taxon>
        <taxon>Dysgonomonas</taxon>
    </lineage>
</organism>
<feature type="transmembrane region" description="Helical" evidence="1">
    <location>
        <begin position="56"/>
        <end position="75"/>
    </location>
</feature>
<dbReference type="EMBL" id="JACIEP010000025">
    <property type="protein sequence ID" value="MBB4038215.1"/>
    <property type="molecule type" value="Genomic_DNA"/>
</dbReference>
<sequence length="78" mass="8843">MKLTAEKNKKQRSSYLPISIGWVLKIVLIIVGYSLWGAGFIWALVGLYLFYDVIRGILSCLLMLGAVITLIYLMLTYL</sequence>
<keyword evidence="1" id="KW-0812">Transmembrane</keyword>
<keyword evidence="3" id="KW-1185">Reference proteome</keyword>
<proteinExistence type="predicted"/>
<evidence type="ECO:0000313" key="2">
    <source>
        <dbReference type="EMBL" id="MBB4038215.1"/>
    </source>
</evidence>
<accession>A0A840CZW2</accession>
<dbReference type="RefSeq" id="WP_082206803.1">
    <property type="nucleotide sequence ID" value="NZ_JACIEP010000025.1"/>
</dbReference>
<keyword evidence="1" id="KW-0472">Membrane</keyword>
<keyword evidence="1" id="KW-1133">Transmembrane helix</keyword>
<feature type="transmembrane region" description="Helical" evidence="1">
    <location>
        <begin position="21"/>
        <end position="50"/>
    </location>
</feature>